<evidence type="ECO:0000259" key="7">
    <source>
        <dbReference type="SMART" id="SM00892"/>
    </source>
</evidence>
<sequence length="392" mass="41881">MLAYVLLGLAAVSAVSADCSINMNGDLPKSKSPLFLGSKGSLLLPEPEGKSGVLKLSSGEEVTLACPGNKNAVSKAKAAVVSATCDSGNKLKVGGKAVSVSDLGCSKTAASSLRVTDQSCDDGGVILELGFEVADEWVKLVDVCHQIDAGNTLWAHHTVQGAALSGAEVESKRPSFTRGDKALYKGYNPDNAYKQANHKKMLETVLGKKQAANLIGNTFIARGHLAPDADFIFGSWQFLTYFYANVAPQWQSINAGNWLATEKNVRKKAIELGRDLTVYTGTEGVLTIDSDKGVATPLYLNDDNKQIPIPDNFWKVLYDAKTKQGIALVGSNNPLLDSENNLLCKNICEANGWPTIRDYRKGLIYCCSVSDFQKAVPHAPKLSVSGVLQGPQ</sequence>
<dbReference type="GO" id="GO:0005743">
    <property type="term" value="C:mitochondrial inner membrane"/>
    <property type="evidence" value="ECO:0007669"/>
    <property type="project" value="TreeGrafter"/>
</dbReference>
<feature type="binding site" evidence="5">
    <location>
        <position position="254"/>
    </location>
    <ligand>
        <name>Mg(2+)</name>
        <dbReference type="ChEBI" id="CHEBI:18420"/>
        <note>catalytic</note>
    </ligand>
</feature>
<evidence type="ECO:0000256" key="5">
    <source>
        <dbReference type="PIRSR" id="PIRSR640255-2"/>
    </source>
</evidence>
<dbReference type="Gene3D" id="3.40.570.10">
    <property type="entry name" value="Extracellular Endonuclease, subunit A"/>
    <property type="match status" value="1"/>
</dbReference>
<dbReference type="Pfam" id="PF01223">
    <property type="entry name" value="Endonuclease_NS"/>
    <property type="match status" value="1"/>
</dbReference>
<keyword evidence="2" id="KW-0540">Nuclease</keyword>
<dbReference type="Proteomes" id="UP000504606">
    <property type="component" value="Unplaced"/>
</dbReference>
<dbReference type="GO" id="GO:0046872">
    <property type="term" value="F:metal ion binding"/>
    <property type="evidence" value="ECO:0007669"/>
    <property type="project" value="UniProtKB-KW"/>
</dbReference>
<dbReference type="RefSeq" id="XP_026285280.1">
    <property type="nucleotide sequence ID" value="XM_026429495.2"/>
</dbReference>
<evidence type="ECO:0000256" key="2">
    <source>
        <dbReference type="ARBA" id="ARBA00022722"/>
    </source>
</evidence>
<feature type="signal peptide" evidence="6">
    <location>
        <begin position="1"/>
        <end position="17"/>
    </location>
</feature>
<keyword evidence="8" id="KW-1185">Reference proteome</keyword>
<dbReference type="SUPFAM" id="SSF54060">
    <property type="entry name" value="His-Me finger endonucleases"/>
    <property type="match status" value="1"/>
</dbReference>
<dbReference type="PANTHER" id="PTHR13966:SF17">
    <property type="entry name" value="ENDONUCLEASE-RELATED"/>
    <property type="match status" value="1"/>
</dbReference>
<proteinExistence type="inferred from homology"/>
<dbReference type="GO" id="GO:0006309">
    <property type="term" value="P:apoptotic DNA fragmentation"/>
    <property type="evidence" value="ECO:0007669"/>
    <property type="project" value="TreeGrafter"/>
</dbReference>
<keyword evidence="5" id="KW-0479">Metal-binding</keyword>
<dbReference type="InterPro" id="IPR044925">
    <property type="entry name" value="His-Me_finger_sf"/>
</dbReference>
<dbReference type="GO" id="GO:0005634">
    <property type="term" value="C:nucleus"/>
    <property type="evidence" value="ECO:0007669"/>
    <property type="project" value="TreeGrafter"/>
</dbReference>
<evidence type="ECO:0000256" key="4">
    <source>
        <dbReference type="PIRSR" id="PIRSR640255-1"/>
    </source>
</evidence>
<dbReference type="InterPro" id="IPR001604">
    <property type="entry name" value="Endo_G_ENPP1-like_dom"/>
</dbReference>
<evidence type="ECO:0000313" key="9">
    <source>
        <dbReference type="RefSeq" id="XP_026285280.1"/>
    </source>
</evidence>
<evidence type="ECO:0000256" key="6">
    <source>
        <dbReference type="SAM" id="SignalP"/>
    </source>
</evidence>
<evidence type="ECO:0000313" key="8">
    <source>
        <dbReference type="Proteomes" id="UP000504606"/>
    </source>
</evidence>
<dbReference type="OrthoDB" id="5960141at2759"/>
<feature type="domain" description="DNA/RNA non-specific endonuclease/pyrophosphatase/phosphodiesterase" evidence="7">
    <location>
        <begin position="137"/>
        <end position="372"/>
    </location>
</feature>
<dbReference type="KEGG" id="foc:113211182"/>
<dbReference type="GO" id="GO:0003676">
    <property type="term" value="F:nucleic acid binding"/>
    <property type="evidence" value="ECO:0007669"/>
    <property type="project" value="InterPro"/>
</dbReference>
<reference evidence="9" key="1">
    <citation type="submission" date="2025-08" db="UniProtKB">
        <authorList>
            <consortium name="RefSeq"/>
        </authorList>
    </citation>
    <scope>IDENTIFICATION</scope>
    <source>
        <tissue evidence="9">Whole organism</tissue>
    </source>
</reference>
<gene>
    <name evidence="9" type="primary">LOC113211182</name>
</gene>
<dbReference type="InterPro" id="IPR040255">
    <property type="entry name" value="Non-specific_endonuclease"/>
</dbReference>
<keyword evidence="6" id="KW-0732">Signal</keyword>
<dbReference type="InterPro" id="IPR044929">
    <property type="entry name" value="DNA/RNA_non-sp_Endonuclease_sf"/>
</dbReference>
<evidence type="ECO:0000256" key="3">
    <source>
        <dbReference type="ARBA" id="ARBA00022759"/>
    </source>
</evidence>
<protein>
    <submittedName>
        <fullName evidence="9">Uncharacterized protein LOC113211182</fullName>
    </submittedName>
</protein>
<dbReference type="FunFam" id="3.40.570.10:FF:000007">
    <property type="entry name" value="Alkaline nuclease"/>
    <property type="match status" value="1"/>
</dbReference>
<dbReference type="PANTHER" id="PTHR13966">
    <property type="entry name" value="ENDONUCLEASE RELATED"/>
    <property type="match status" value="1"/>
</dbReference>
<keyword evidence="3" id="KW-0255">Endonuclease</keyword>
<evidence type="ECO:0000256" key="1">
    <source>
        <dbReference type="ARBA" id="ARBA00010052"/>
    </source>
</evidence>
<accession>A0A6J1T120</accession>
<name>A0A6J1T120_FRAOC</name>
<keyword evidence="3" id="KW-0378">Hydrolase</keyword>
<feature type="active site" description="Proton acceptor" evidence="4">
    <location>
        <position position="224"/>
    </location>
</feature>
<comment type="similarity">
    <text evidence="1">Belongs to the DNA/RNA non-specific endonuclease family.</text>
</comment>
<dbReference type="GeneID" id="113211182"/>
<dbReference type="GO" id="GO:0000014">
    <property type="term" value="F:single-stranded DNA endodeoxyribonuclease activity"/>
    <property type="evidence" value="ECO:0007669"/>
    <property type="project" value="TreeGrafter"/>
</dbReference>
<dbReference type="AlphaFoldDB" id="A0A6J1T120"/>
<organism evidence="8 9">
    <name type="scientific">Frankliniella occidentalis</name>
    <name type="common">Western flower thrips</name>
    <name type="synonym">Euthrips occidentalis</name>
    <dbReference type="NCBI Taxonomy" id="133901"/>
    <lineage>
        <taxon>Eukaryota</taxon>
        <taxon>Metazoa</taxon>
        <taxon>Ecdysozoa</taxon>
        <taxon>Arthropoda</taxon>
        <taxon>Hexapoda</taxon>
        <taxon>Insecta</taxon>
        <taxon>Pterygota</taxon>
        <taxon>Neoptera</taxon>
        <taxon>Paraneoptera</taxon>
        <taxon>Thysanoptera</taxon>
        <taxon>Terebrantia</taxon>
        <taxon>Thripoidea</taxon>
        <taxon>Thripidae</taxon>
        <taxon>Frankliniella</taxon>
    </lineage>
</organism>
<dbReference type="SMART" id="SM00892">
    <property type="entry name" value="Endonuclease_NS"/>
    <property type="match status" value="1"/>
</dbReference>
<dbReference type="GO" id="GO:0004521">
    <property type="term" value="F:RNA endonuclease activity"/>
    <property type="evidence" value="ECO:0007669"/>
    <property type="project" value="TreeGrafter"/>
</dbReference>
<feature type="chain" id="PRO_5026693520" evidence="6">
    <location>
        <begin position="18"/>
        <end position="392"/>
    </location>
</feature>